<feature type="region of interest" description="Disordered" evidence="3">
    <location>
        <begin position="262"/>
        <end position="290"/>
    </location>
</feature>
<dbReference type="CDD" id="cd09272">
    <property type="entry name" value="RNase_HI_RT_Ty1"/>
    <property type="match status" value="1"/>
</dbReference>
<dbReference type="GO" id="GO:0046872">
    <property type="term" value="F:metal ion binding"/>
    <property type="evidence" value="ECO:0007669"/>
    <property type="project" value="UniProtKB-KW"/>
</dbReference>
<dbReference type="InterPro" id="IPR001584">
    <property type="entry name" value="Integrase_cat-core"/>
</dbReference>
<dbReference type="AlphaFoldDB" id="A0AAV3RZ51"/>
<reference evidence="5 6" key="1">
    <citation type="submission" date="2024-01" db="EMBL/GenBank/DDBJ databases">
        <title>The complete chloroplast genome sequence of Lithospermum erythrorhizon: insights into the phylogenetic relationship among Boraginaceae species and the maternal lineages of purple gromwells.</title>
        <authorList>
            <person name="Okada T."/>
            <person name="Watanabe K."/>
        </authorList>
    </citation>
    <scope>NUCLEOTIDE SEQUENCE [LARGE SCALE GENOMIC DNA]</scope>
</reference>
<accession>A0AAV3RZ51</accession>
<keyword evidence="5" id="KW-0472">Membrane</keyword>
<keyword evidence="6" id="KW-1185">Reference proteome</keyword>
<keyword evidence="2" id="KW-0378">Hydrolase</keyword>
<dbReference type="Proteomes" id="UP001454036">
    <property type="component" value="Unassembled WGS sequence"/>
</dbReference>
<dbReference type="InterPro" id="IPR039537">
    <property type="entry name" value="Retrotran_Ty1/copia-like"/>
</dbReference>
<keyword evidence="1" id="KW-0479">Metal-binding</keyword>
<dbReference type="EMBL" id="BAABME010013173">
    <property type="protein sequence ID" value="GAA0185895.1"/>
    <property type="molecule type" value="Genomic_DNA"/>
</dbReference>
<dbReference type="GO" id="GO:0016787">
    <property type="term" value="F:hydrolase activity"/>
    <property type="evidence" value="ECO:0007669"/>
    <property type="project" value="UniProtKB-KW"/>
</dbReference>
<evidence type="ECO:0000259" key="4">
    <source>
        <dbReference type="PROSITE" id="PS50994"/>
    </source>
</evidence>
<feature type="compositionally biased region" description="Polar residues" evidence="3">
    <location>
        <begin position="263"/>
        <end position="272"/>
    </location>
</feature>
<protein>
    <submittedName>
        <fullName evidence="5">Transmembrane signal receptor</fullName>
    </submittedName>
</protein>
<dbReference type="InterPro" id="IPR012337">
    <property type="entry name" value="RNaseH-like_sf"/>
</dbReference>
<organism evidence="5 6">
    <name type="scientific">Lithospermum erythrorhizon</name>
    <name type="common">Purple gromwell</name>
    <name type="synonym">Lithospermum officinale var. erythrorhizon</name>
    <dbReference type="NCBI Taxonomy" id="34254"/>
    <lineage>
        <taxon>Eukaryota</taxon>
        <taxon>Viridiplantae</taxon>
        <taxon>Streptophyta</taxon>
        <taxon>Embryophyta</taxon>
        <taxon>Tracheophyta</taxon>
        <taxon>Spermatophyta</taxon>
        <taxon>Magnoliopsida</taxon>
        <taxon>eudicotyledons</taxon>
        <taxon>Gunneridae</taxon>
        <taxon>Pentapetalae</taxon>
        <taxon>asterids</taxon>
        <taxon>lamiids</taxon>
        <taxon>Boraginales</taxon>
        <taxon>Boraginaceae</taxon>
        <taxon>Boraginoideae</taxon>
        <taxon>Lithospermeae</taxon>
        <taxon>Lithospermum</taxon>
    </lineage>
</organism>
<dbReference type="PROSITE" id="PS50994">
    <property type="entry name" value="INTEGRASE"/>
    <property type="match status" value="1"/>
</dbReference>
<dbReference type="PANTHER" id="PTHR42648">
    <property type="entry name" value="TRANSPOSASE, PUTATIVE-RELATED"/>
    <property type="match status" value="1"/>
</dbReference>
<dbReference type="PANTHER" id="PTHR42648:SF28">
    <property type="entry name" value="TRANSPOSON-ENCODED PROTEIN WITH RIBONUCLEASE H-LIKE AND RETROVIRUS ZINC FINGER-LIKE DOMAINS"/>
    <property type="match status" value="1"/>
</dbReference>
<gene>
    <name evidence="5" type="ORF">LIER_33183</name>
</gene>
<dbReference type="InterPro" id="IPR013103">
    <property type="entry name" value="RVT_2"/>
</dbReference>
<dbReference type="Pfam" id="PF25597">
    <property type="entry name" value="SH3_retrovirus"/>
    <property type="match status" value="1"/>
</dbReference>
<evidence type="ECO:0000313" key="6">
    <source>
        <dbReference type="Proteomes" id="UP001454036"/>
    </source>
</evidence>
<dbReference type="GO" id="GO:0015074">
    <property type="term" value="P:DNA integration"/>
    <property type="evidence" value="ECO:0007669"/>
    <property type="project" value="InterPro"/>
</dbReference>
<dbReference type="InterPro" id="IPR036397">
    <property type="entry name" value="RNaseH_sf"/>
</dbReference>
<dbReference type="SUPFAM" id="SSF56672">
    <property type="entry name" value="DNA/RNA polymerases"/>
    <property type="match status" value="1"/>
</dbReference>
<feature type="domain" description="Integrase catalytic" evidence="4">
    <location>
        <begin position="22"/>
        <end position="190"/>
    </location>
</feature>
<keyword evidence="5" id="KW-0675">Receptor</keyword>
<evidence type="ECO:0000313" key="5">
    <source>
        <dbReference type="EMBL" id="GAA0185895.1"/>
    </source>
</evidence>
<proteinExistence type="predicted"/>
<dbReference type="InterPro" id="IPR057670">
    <property type="entry name" value="SH3_retrovirus"/>
</dbReference>
<name>A0AAV3RZ51_LITER</name>
<evidence type="ECO:0000256" key="3">
    <source>
        <dbReference type="SAM" id="MobiDB-lite"/>
    </source>
</evidence>
<dbReference type="Pfam" id="PF00665">
    <property type="entry name" value="rve"/>
    <property type="match status" value="1"/>
</dbReference>
<evidence type="ECO:0000256" key="2">
    <source>
        <dbReference type="ARBA" id="ARBA00022801"/>
    </source>
</evidence>
<dbReference type="Gene3D" id="3.30.420.10">
    <property type="entry name" value="Ribonuclease H-like superfamily/Ribonuclease H"/>
    <property type="match status" value="1"/>
</dbReference>
<dbReference type="InterPro" id="IPR043502">
    <property type="entry name" value="DNA/RNA_pol_sf"/>
</dbReference>
<comment type="caution">
    <text evidence="5">The sequence shown here is derived from an EMBL/GenBank/DDBJ whole genome shotgun (WGS) entry which is preliminary data.</text>
</comment>
<dbReference type="Pfam" id="PF07727">
    <property type="entry name" value="RVT_2"/>
    <property type="match status" value="2"/>
</dbReference>
<dbReference type="SUPFAM" id="SSF53098">
    <property type="entry name" value="Ribonuclease H-like"/>
    <property type="match status" value="1"/>
</dbReference>
<evidence type="ECO:0000256" key="1">
    <source>
        <dbReference type="ARBA" id="ARBA00022723"/>
    </source>
</evidence>
<sequence>MTVPTSGGPTWGGSLQVSFSKSTQRKKDMLELVYSDVCGPMKIKTLGGCSYFVTFIDDHSCKVWAYAIRSKDQVCDVFKQFHVMVERECGKLMKCIRTDNGGEYIGSFDQYYKLNGIRHEQTVPNTPQYNGVSERMNRTIVEKIRCMLSQANLPKFFWGKAMCAAVQIINLSHTTIFEGEVPDEVWSRKDVSYKHLRTFGCKAFVYVPKDERSKLDNKSLPSVFLSYGDEKFGYKVYDPISKKTVRRRDVYLDSDDEDVLNNGIANNNGVQDNNDDITGHNNMNDDLANESGDDQLEVQVDGPEVQVHAPIVPTEMNSIHKNNTYVLVDKDPDDRKVLKNRWIFKLKTEEGILIRGTRRVVKMTSIRIVLGLVARFDFELEQLDVKTAFLHGDLEEDIYMKQPEGFEIRGKNILCASVKRVYMVSNKPHDNDFIILLLYVDNMLFVGKNFNNINNLKEKLSRNFEMKDLGMAKKILGMEIKRSLDQGKLWLSHERYILKVLQRFNMELSKPVSCPLSSHFEWSKDGCPKKQIDLDKMKNVLYASTVGSLMYAMICTRPDIAYSVVVVSKFLSNPGKEHWEEVKWILRYLKGTTEVGICYGDREALLEGFTNADMAGDLDSKRSTSGYLFNFVGGAISWQSKLQKCVALSTTEAEYIAITECDKEMLWLKKFFRDVGVKQDKFIILCDSQSSIHLRKNPYFHSKSKHIKIRSHWVRDVVEGK</sequence>
<keyword evidence="5" id="KW-0812">Transmembrane</keyword>
<dbReference type="GO" id="GO:0003676">
    <property type="term" value="F:nucleic acid binding"/>
    <property type="evidence" value="ECO:0007669"/>
    <property type="project" value="InterPro"/>
</dbReference>